<feature type="non-terminal residue" evidence="3">
    <location>
        <position position="1"/>
    </location>
</feature>
<sequence length="92" mass="10105">LRRLGNPGGWFADKNRSGGGPLIDLGVHIIDQCWYLMGKPKPVSVSGNTYRKLGNRAHIEHLSFYKAADYSSAVNNVEDMANALIRFENGAS</sequence>
<comment type="caution">
    <text evidence="3">The sequence shown here is derived from an EMBL/GenBank/DDBJ whole genome shotgun (WGS) entry which is preliminary data.</text>
</comment>
<evidence type="ECO:0000313" key="3">
    <source>
        <dbReference type="EMBL" id="OVE63064.1"/>
    </source>
</evidence>
<evidence type="ECO:0000259" key="2">
    <source>
        <dbReference type="Pfam" id="PF22725"/>
    </source>
</evidence>
<accession>A0A202CHD5</accession>
<evidence type="ECO:0000313" key="4">
    <source>
        <dbReference type="Proteomes" id="UP000196355"/>
    </source>
</evidence>
<feature type="region of interest" description="Disordered" evidence="1">
    <location>
        <begin position="1"/>
        <end position="20"/>
    </location>
</feature>
<name>A0A202CHD5_9FLAO</name>
<dbReference type="EMBL" id="MVAG01000029">
    <property type="protein sequence ID" value="OVE63064.1"/>
    <property type="molecule type" value="Genomic_DNA"/>
</dbReference>
<dbReference type="Pfam" id="PF22725">
    <property type="entry name" value="GFO_IDH_MocA_C3"/>
    <property type="match status" value="1"/>
</dbReference>
<feature type="non-terminal residue" evidence="3">
    <location>
        <position position="92"/>
    </location>
</feature>
<dbReference type="SUPFAM" id="SSF55347">
    <property type="entry name" value="Glyceraldehyde-3-phosphate dehydrogenase-like, C-terminal domain"/>
    <property type="match status" value="1"/>
</dbReference>
<protein>
    <submittedName>
        <fullName evidence="3">Oxidoreductase</fullName>
    </submittedName>
</protein>
<feature type="domain" description="GFO/IDH/MocA-like oxidoreductase" evidence="2">
    <location>
        <begin position="7"/>
        <end position="91"/>
    </location>
</feature>
<dbReference type="Gene3D" id="3.30.360.10">
    <property type="entry name" value="Dihydrodipicolinate Reductase, domain 2"/>
    <property type="match status" value="1"/>
</dbReference>
<dbReference type="Proteomes" id="UP000196355">
    <property type="component" value="Unassembled WGS sequence"/>
</dbReference>
<organism evidence="3 4">
    <name type="scientific">Chryseobacterium mucoviscidosis</name>
    <dbReference type="NCBI Taxonomy" id="1945581"/>
    <lineage>
        <taxon>Bacteria</taxon>
        <taxon>Pseudomonadati</taxon>
        <taxon>Bacteroidota</taxon>
        <taxon>Flavobacteriia</taxon>
        <taxon>Flavobacteriales</taxon>
        <taxon>Weeksellaceae</taxon>
        <taxon>Chryseobacterium group</taxon>
        <taxon>Chryseobacterium</taxon>
    </lineage>
</organism>
<reference evidence="4" key="1">
    <citation type="submission" date="2017-02" db="EMBL/GenBank/DDBJ databases">
        <authorList>
            <person name="Tetz G."/>
            <person name="Tetz V."/>
        </authorList>
    </citation>
    <scope>NUCLEOTIDE SEQUENCE [LARGE SCALE GENOMIC DNA]</scope>
    <source>
        <strain evidence="4">VT16-26</strain>
    </source>
</reference>
<dbReference type="AlphaFoldDB" id="A0A202CHD5"/>
<gene>
    <name evidence="3" type="ORF">B0E34_00550</name>
</gene>
<proteinExistence type="predicted"/>
<evidence type="ECO:0000256" key="1">
    <source>
        <dbReference type="SAM" id="MobiDB-lite"/>
    </source>
</evidence>
<dbReference type="InterPro" id="IPR055170">
    <property type="entry name" value="GFO_IDH_MocA-like_dom"/>
</dbReference>
<keyword evidence="4" id="KW-1185">Reference proteome</keyword>